<dbReference type="Gene3D" id="4.10.1250.10">
    <property type="entry name" value="Aminomethyltransferase fragment"/>
    <property type="match status" value="1"/>
</dbReference>
<evidence type="ECO:0000313" key="12">
    <source>
        <dbReference type="Proteomes" id="UP000316095"/>
    </source>
</evidence>
<keyword evidence="3 7" id="KW-0032">Aminotransferase</keyword>
<dbReference type="NCBIfam" id="NF001567">
    <property type="entry name" value="PRK00389.1"/>
    <property type="match status" value="1"/>
</dbReference>
<dbReference type="SUPFAM" id="SSF103025">
    <property type="entry name" value="Folate-binding domain"/>
    <property type="match status" value="1"/>
</dbReference>
<dbReference type="FunFam" id="3.30.70.1400:FF:000001">
    <property type="entry name" value="Aminomethyltransferase"/>
    <property type="match status" value="1"/>
</dbReference>
<dbReference type="Gene3D" id="3.30.70.1400">
    <property type="entry name" value="Aminomethyltransferase beta-barrel domains"/>
    <property type="match status" value="1"/>
</dbReference>
<dbReference type="Proteomes" id="UP000316095">
    <property type="component" value="Unassembled WGS sequence"/>
</dbReference>
<dbReference type="GO" id="GO:0005960">
    <property type="term" value="C:glycine cleavage complex"/>
    <property type="evidence" value="ECO:0007669"/>
    <property type="project" value="InterPro"/>
</dbReference>
<dbReference type="InterPro" id="IPR027266">
    <property type="entry name" value="TrmE/GcvT-like"/>
</dbReference>
<evidence type="ECO:0000256" key="2">
    <source>
        <dbReference type="ARBA" id="ARBA00012616"/>
    </source>
</evidence>
<dbReference type="GO" id="GO:0005829">
    <property type="term" value="C:cytosol"/>
    <property type="evidence" value="ECO:0007669"/>
    <property type="project" value="TreeGrafter"/>
</dbReference>
<dbReference type="InterPro" id="IPR006222">
    <property type="entry name" value="GCVT_N"/>
</dbReference>
<keyword evidence="4 7" id="KW-0808">Transferase</keyword>
<dbReference type="Gene3D" id="3.30.1360.120">
    <property type="entry name" value="Probable tRNA modification gtpase trme, domain 1"/>
    <property type="match status" value="1"/>
</dbReference>
<dbReference type="PANTHER" id="PTHR43757:SF2">
    <property type="entry name" value="AMINOMETHYLTRANSFERASE, MITOCHONDRIAL"/>
    <property type="match status" value="1"/>
</dbReference>
<evidence type="ECO:0000256" key="4">
    <source>
        <dbReference type="ARBA" id="ARBA00022679"/>
    </source>
</evidence>
<dbReference type="GO" id="GO:0008483">
    <property type="term" value="F:transaminase activity"/>
    <property type="evidence" value="ECO:0007669"/>
    <property type="project" value="UniProtKB-KW"/>
</dbReference>
<dbReference type="Pfam" id="PF08669">
    <property type="entry name" value="GCV_T_C"/>
    <property type="match status" value="1"/>
</dbReference>
<dbReference type="NCBIfam" id="TIGR00528">
    <property type="entry name" value="gcvT"/>
    <property type="match status" value="1"/>
</dbReference>
<evidence type="ECO:0000313" key="11">
    <source>
        <dbReference type="EMBL" id="TWT61229.1"/>
    </source>
</evidence>
<comment type="function">
    <text evidence="7">The glycine cleavage system catalyzes the degradation of glycine.</text>
</comment>
<sequence length="363" mass="40251">MKTSLIEWHRAHQARLVEFAGWEMPIQYSTIVEEHNAVRLQAGLFDISHMGRLYIGGADAEAFLNWVVTIDVSRLSPGRIRYALATNEQGGIRDDVLVYRLENEFLVVVNASNREKIVEFWNTQSQKFSDVQIDDQTLETSMIAVQGPKAVDIIRQDFPQAADLKYYHSVQESGQGGDFLISRTGYTGEDGFEFIGSPDEINAIWSHFYEQNQPTLQACGLGCRDTLRLEAGMPLYGHELSETIDPLSAGLKFAVSLKKESFLGQKQIVSKSEEGLEKQRVGLELEGRRIAREGATVETADGQTIGEVTSGTFSPTLEKSIAMAYVPSQSAVIGTKLLINIRGKTHPAIVTSLPFYQRSSVTG</sequence>
<dbReference type="InterPro" id="IPR029043">
    <property type="entry name" value="GcvT/YgfZ_C"/>
</dbReference>
<evidence type="ECO:0000259" key="10">
    <source>
        <dbReference type="Pfam" id="PF08669"/>
    </source>
</evidence>
<gene>
    <name evidence="11" type="primary">gcvT_2</name>
    <name evidence="7" type="synonym">gcvT</name>
    <name evidence="11" type="ORF">Pan54_19640</name>
</gene>
<name>A0A5C5XEZ3_9PLAN</name>
<dbReference type="InterPro" id="IPR006223">
    <property type="entry name" value="GcvT"/>
</dbReference>
<reference evidence="11 12" key="1">
    <citation type="submission" date="2019-02" db="EMBL/GenBank/DDBJ databases">
        <title>Deep-cultivation of Planctomycetes and their phenomic and genomic characterization uncovers novel biology.</title>
        <authorList>
            <person name="Wiegand S."/>
            <person name="Jogler M."/>
            <person name="Boedeker C."/>
            <person name="Pinto D."/>
            <person name="Vollmers J."/>
            <person name="Rivas-Marin E."/>
            <person name="Kohn T."/>
            <person name="Peeters S.H."/>
            <person name="Heuer A."/>
            <person name="Rast P."/>
            <person name="Oberbeckmann S."/>
            <person name="Bunk B."/>
            <person name="Jeske O."/>
            <person name="Meyerdierks A."/>
            <person name="Storesund J.E."/>
            <person name="Kallscheuer N."/>
            <person name="Luecker S."/>
            <person name="Lage O.M."/>
            <person name="Pohl T."/>
            <person name="Merkel B.J."/>
            <person name="Hornburger P."/>
            <person name="Mueller R.-W."/>
            <person name="Bruemmer F."/>
            <person name="Labrenz M."/>
            <person name="Spormann A.M."/>
            <person name="Op Den Camp H."/>
            <person name="Overmann J."/>
            <person name="Amann R."/>
            <person name="Jetten M.S.M."/>
            <person name="Mascher T."/>
            <person name="Medema M.H."/>
            <person name="Devos D.P."/>
            <person name="Kaster A.-K."/>
            <person name="Ovreas L."/>
            <person name="Rohde M."/>
            <person name="Galperin M.Y."/>
            <person name="Jogler C."/>
        </authorList>
    </citation>
    <scope>NUCLEOTIDE SEQUENCE [LARGE SCALE GENOMIC DNA]</scope>
    <source>
        <strain evidence="11 12">Pan54</strain>
    </source>
</reference>
<accession>A0A5C5XEZ3</accession>
<dbReference type="OrthoDB" id="9774591at2"/>
<evidence type="ECO:0000256" key="3">
    <source>
        <dbReference type="ARBA" id="ARBA00022576"/>
    </source>
</evidence>
<dbReference type="HAMAP" id="MF_00259">
    <property type="entry name" value="GcvT"/>
    <property type="match status" value="1"/>
</dbReference>
<dbReference type="PIRSF" id="PIRSF006487">
    <property type="entry name" value="GcvT"/>
    <property type="match status" value="1"/>
</dbReference>
<dbReference type="PANTHER" id="PTHR43757">
    <property type="entry name" value="AMINOMETHYLTRANSFERASE"/>
    <property type="match status" value="1"/>
</dbReference>
<evidence type="ECO:0000256" key="8">
    <source>
        <dbReference type="PIRSR" id="PIRSR006487-1"/>
    </source>
</evidence>
<protein>
    <recommendedName>
        <fullName evidence="2 7">Aminomethyltransferase</fullName>
        <ecNumber evidence="2 7">2.1.2.10</ecNumber>
    </recommendedName>
    <alternativeName>
        <fullName evidence="5 7">Glycine cleavage system T protein</fullName>
    </alternativeName>
</protein>
<evidence type="ECO:0000256" key="6">
    <source>
        <dbReference type="ARBA" id="ARBA00047665"/>
    </source>
</evidence>
<evidence type="ECO:0000256" key="1">
    <source>
        <dbReference type="ARBA" id="ARBA00008609"/>
    </source>
</evidence>
<comment type="catalytic activity">
    <reaction evidence="6 7">
        <text>N(6)-[(R)-S(8)-aminomethyldihydrolipoyl]-L-lysyl-[protein] + (6S)-5,6,7,8-tetrahydrofolate = N(6)-[(R)-dihydrolipoyl]-L-lysyl-[protein] + (6R)-5,10-methylene-5,6,7,8-tetrahydrofolate + NH4(+)</text>
        <dbReference type="Rhea" id="RHEA:16945"/>
        <dbReference type="Rhea" id="RHEA-COMP:10475"/>
        <dbReference type="Rhea" id="RHEA-COMP:10492"/>
        <dbReference type="ChEBI" id="CHEBI:15636"/>
        <dbReference type="ChEBI" id="CHEBI:28938"/>
        <dbReference type="ChEBI" id="CHEBI:57453"/>
        <dbReference type="ChEBI" id="CHEBI:83100"/>
        <dbReference type="ChEBI" id="CHEBI:83143"/>
        <dbReference type="EC" id="2.1.2.10"/>
    </reaction>
</comment>
<dbReference type="Pfam" id="PF01571">
    <property type="entry name" value="GCV_T"/>
    <property type="match status" value="1"/>
</dbReference>
<feature type="binding site" evidence="8">
    <location>
        <position position="193"/>
    </location>
    <ligand>
        <name>substrate</name>
    </ligand>
</feature>
<dbReference type="GO" id="GO:0019464">
    <property type="term" value="P:glycine decarboxylation via glycine cleavage system"/>
    <property type="evidence" value="ECO:0007669"/>
    <property type="project" value="UniProtKB-UniRule"/>
</dbReference>
<dbReference type="InterPro" id="IPR022903">
    <property type="entry name" value="GcvT_bac"/>
</dbReference>
<dbReference type="InterPro" id="IPR028896">
    <property type="entry name" value="GcvT/YgfZ/DmdA"/>
</dbReference>
<keyword evidence="12" id="KW-1185">Reference proteome</keyword>
<evidence type="ECO:0000256" key="7">
    <source>
        <dbReference type="HAMAP-Rule" id="MF_00259"/>
    </source>
</evidence>
<proteinExistence type="inferred from homology"/>
<dbReference type="RefSeq" id="WP_146503248.1">
    <property type="nucleotide sequence ID" value="NZ_SJPG01000001.1"/>
</dbReference>
<feature type="domain" description="GCVT N-terminal" evidence="9">
    <location>
        <begin position="5"/>
        <end position="259"/>
    </location>
</feature>
<evidence type="ECO:0000256" key="5">
    <source>
        <dbReference type="ARBA" id="ARBA00031395"/>
    </source>
</evidence>
<feature type="domain" description="Aminomethyltransferase C-terminal" evidence="10">
    <location>
        <begin position="278"/>
        <end position="356"/>
    </location>
</feature>
<dbReference type="AlphaFoldDB" id="A0A5C5XEZ3"/>
<dbReference type="GO" id="GO:0004047">
    <property type="term" value="F:aminomethyltransferase activity"/>
    <property type="evidence" value="ECO:0007669"/>
    <property type="project" value="UniProtKB-UniRule"/>
</dbReference>
<organism evidence="11 12">
    <name type="scientific">Rubinisphaera italica</name>
    <dbReference type="NCBI Taxonomy" id="2527969"/>
    <lineage>
        <taxon>Bacteria</taxon>
        <taxon>Pseudomonadati</taxon>
        <taxon>Planctomycetota</taxon>
        <taxon>Planctomycetia</taxon>
        <taxon>Planctomycetales</taxon>
        <taxon>Planctomycetaceae</taxon>
        <taxon>Rubinisphaera</taxon>
    </lineage>
</organism>
<comment type="subunit">
    <text evidence="7">The glycine cleavage system is composed of four proteins: P, T, L and H.</text>
</comment>
<comment type="similarity">
    <text evidence="1 7">Belongs to the GcvT family.</text>
</comment>
<dbReference type="FunFam" id="2.40.30.110:FF:000003">
    <property type="entry name" value="Aminomethyltransferase"/>
    <property type="match status" value="1"/>
</dbReference>
<dbReference type="InterPro" id="IPR013977">
    <property type="entry name" value="GcvT_C"/>
</dbReference>
<dbReference type="Gene3D" id="2.40.30.110">
    <property type="entry name" value="Aminomethyltransferase beta-barrel domains"/>
    <property type="match status" value="1"/>
</dbReference>
<dbReference type="SUPFAM" id="SSF101790">
    <property type="entry name" value="Aminomethyltransferase beta-barrel domain"/>
    <property type="match status" value="1"/>
</dbReference>
<dbReference type="EMBL" id="SJPG01000001">
    <property type="protein sequence ID" value="TWT61229.1"/>
    <property type="molecule type" value="Genomic_DNA"/>
</dbReference>
<comment type="caution">
    <text evidence="11">The sequence shown here is derived from an EMBL/GenBank/DDBJ whole genome shotgun (WGS) entry which is preliminary data.</text>
</comment>
<dbReference type="EC" id="2.1.2.10" evidence="2 7"/>
<evidence type="ECO:0000259" key="9">
    <source>
        <dbReference type="Pfam" id="PF01571"/>
    </source>
</evidence>